<evidence type="ECO:0000313" key="3">
    <source>
        <dbReference type="Proteomes" id="UP000266861"/>
    </source>
</evidence>
<feature type="compositionally biased region" description="Polar residues" evidence="1">
    <location>
        <begin position="10"/>
        <end position="19"/>
    </location>
</feature>
<dbReference type="AlphaFoldDB" id="A0A397JIE7"/>
<reference evidence="2 3" key="1">
    <citation type="submission" date="2018-08" db="EMBL/GenBank/DDBJ databases">
        <title>Genome and evolution of the arbuscular mycorrhizal fungus Diversispora epigaea (formerly Glomus versiforme) and its bacterial endosymbionts.</title>
        <authorList>
            <person name="Sun X."/>
            <person name="Fei Z."/>
            <person name="Harrison M."/>
        </authorList>
    </citation>
    <scope>NUCLEOTIDE SEQUENCE [LARGE SCALE GENOMIC DNA]</scope>
    <source>
        <strain evidence="2 3">IT104</strain>
    </source>
</reference>
<name>A0A397JIE7_9GLOM</name>
<feature type="region of interest" description="Disordered" evidence="1">
    <location>
        <begin position="35"/>
        <end position="60"/>
    </location>
</feature>
<sequence length="109" mass="12652">MSTQSEHDTPTVSALSVSIETPIPENLEQCEDTYAQENFDPGEEEESNRGSTTRGPTPRVWPFFNHGFRKMERQINYTNTYSDTLFERAKSCGDNQRQINKVSFYFMKK</sequence>
<keyword evidence="3" id="KW-1185">Reference proteome</keyword>
<comment type="caution">
    <text evidence="2">The sequence shown here is derived from an EMBL/GenBank/DDBJ whole genome shotgun (WGS) entry which is preliminary data.</text>
</comment>
<organism evidence="2 3">
    <name type="scientific">Diversispora epigaea</name>
    <dbReference type="NCBI Taxonomy" id="1348612"/>
    <lineage>
        <taxon>Eukaryota</taxon>
        <taxon>Fungi</taxon>
        <taxon>Fungi incertae sedis</taxon>
        <taxon>Mucoromycota</taxon>
        <taxon>Glomeromycotina</taxon>
        <taxon>Glomeromycetes</taxon>
        <taxon>Diversisporales</taxon>
        <taxon>Diversisporaceae</taxon>
        <taxon>Diversispora</taxon>
    </lineage>
</organism>
<gene>
    <name evidence="2" type="ORF">Glove_49g16</name>
</gene>
<feature type="region of interest" description="Disordered" evidence="1">
    <location>
        <begin position="1"/>
        <end position="21"/>
    </location>
</feature>
<evidence type="ECO:0000256" key="1">
    <source>
        <dbReference type="SAM" id="MobiDB-lite"/>
    </source>
</evidence>
<proteinExistence type="predicted"/>
<accession>A0A397JIE7</accession>
<protein>
    <submittedName>
        <fullName evidence="2">Uncharacterized protein</fullName>
    </submittedName>
</protein>
<dbReference type="Proteomes" id="UP000266861">
    <property type="component" value="Unassembled WGS sequence"/>
</dbReference>
<dbReference type="EMBL" id="PQFF01000046">
    <property type="protein sequence ID" value="RHZ86558.1"/>
    <property type="molecule type" value="Genomic_DNA"/>
</dbReference>
<evidence type="ECO:0000313" key="2">
    <source>
        <dbReference type="EMBL" id="RHZ86558.1"/>
    </source>
</evidence>